<dbReference type="EC" id="2.7.11.1" evidence="3"/>
<feature type="domain" description="Protein kinase" evidence="15">
    <location>
        <begin position="47"/>
        <end position="134"/>
    </location>
</feature>
<evidence type="ECO:0000313" key="16">
    <source>
        <dbReference type="EMBL" id="KAJ8274077.1"/>
    </source>
</evidence>
<dbReference type="Pfam" id="PF00069">
    <property type="entry name" value="Pkinase"/>
    <property type="match status" value="1"/>
</dbReference>
<keyword evidence="5" id="KW-0808">Transferase</keyword>
<dbReference type="SUPFAM" id="SSF56112">
    <property type="entry name" value="Protein kinase-like (PK-like)"/>
    <property type="match status" value="1"/>
</dbReference>
<comment type="catalytic activity">
    <reaction evidence="12">
        <text>L-threonyl-[protein] + ATP = O-phospho-L-threonyl-[protein] + ADP + H(+)</text>
        <dbReference type="Rhea" id="RHEA:46608"/>
        <dbReference type="Rhea" id="RHEA-COMP:11060"/>
        <dbReference type="Rhea" id="RHEA-COMP:11605"/>
        <dbReference type="ChEBI" id="CHEBI:15378"/>
        <dbReference type="ChEBI" id="CHEBI:30013"/>
        <dbReference type="ChEBI" id="CHEBI:30616"/>
        <dbReference type="ChEBI" id="CHEBI:61977"/>
        <dbReference type="ChEBI" id="CHEBI:456216"/>
        <dbReference type="EC" id="2.7.11.1"/>
    </reaction>
</comment>
<keyword evidence="8" id="KW-0418">Kinase</keyword>
<keyword evidence="11" id="KW-0464">Manganese</keyword>
<evidence type="ECO:0000256" key="8">
    <source>
        <dbReference type="ARBA" id="ARBA00022777"/>
    </source>
</evidence>
<evidence type="ECO:0000256" key="9">
    <source>
        <dbReference type="ARBA" id="ARBA00022840"/>
    </source>
</evidence>
<evidence type="ECO:0000256" key="4">
    <source>
        <dbReference type="ARBA" id="ARBA00022527"/>
    </source>
</evidence>
<keyword evidence="17" id="KW-1185">Reference proteome</keyword>
<organism evidence="16 17">
    <name type="scientific">Conger conger</name>
    <name type="common">Conger eel</name>
    <name type="synonym">Muraena conger</name>
    <dbReference type="NCBI Taxonomy" id="82655"/>
    <lineage>
        <taxon>Eukaryota</taxon>
        <taxon>Metazoa</taxon>
        <taxon>Chordata</taxon>
        <taxon>Craniata</taxon>
        <taxon>Vertebrata</taxon>
        <taxon>Euteleostomi</taxon>
        <taxon>Actinopterygii</taxon>
        <taxon>Neopterygii</taxon>
        <taxon>Teleostei</taxon>
        <taxon>Anguilliformes</taxon>
        <taxon>Congridae</taxon>
        <taxon>Conger</taxon>
    </lineage>
</organism>
<evidence type="ECO:0000256" key="14">
    <source>
        <dbReference type="PROSITE-ProRule" id="PRU10141"/>
    </source>
</evidence>
<dbReference type="InterPro" id="IPR017441">
    <property type="entry name" value="Protein_kinase_ATP_BS"/>
</dbReference>
<dbReference type="InterPro" id="IPR011009">
    <property type="entry name" value="Kinase-like_dom_sf"/>
</dbReference>
<comment type="caution">
    <text evidence="16">The sequence shown here is derived from an EMBL/GenBank/DDBJ whole genome shotgun (WGS) entry which is preliminary data.</text>
</comment>
<dbReference type="PROSITE" id="PS50011">
    <property type="entry name" value="PROTEIN_KINASE_DOM"/>
    <property type="match status" value="1"/>
</dbReference>
<accession>A0A9Q1DK77</accession>
<dbReference type="InterPro" id="IPR000719">
    <property type="entry name" value="Prot_kinase_dom"/>
</dbReference>
<evidence type="ECO:0000256" key="7">
    <source>
        <dbReference type="ARBA" id="ARBA00022741"/>
    </source>
</evidence>
<reference evidence="16" key="1">
    <citation type="journal article" date="2023" name="Science">
        <title>Genome structures resolve the early diversification of teleost fishes.</title>
        <authorList>
            <person name="Parey E."/>
            <person name="Louis A."/>
            <person name="Montfort J."/>
            <person name="Bouchez O."/>
            <person name="Roques C."/>
            <person name="Iampietro C."/>
            <person name="Lluch J."/>
            <person name="Castinel A."/>
            <person name="Donnadieu C."/>
            <person name="Desvignes T."/>
            <person name="Floi Bucao C."/>
            <person name="Jouanno E."/>
            <person name="Wen M."/>
            <person name="Mejri S."/>
            <person name="Dirks R."/>
            <person name="Jansen H."/>
            <person name="Henkel C."/>
            <person name="Chen W.J."/>
            <person name="Zahm M."/>
            <person name="Cabau C."/>
            <person name="Klopp C."/>
            <person name="Thompson A.W."/>
            <person name="Robinson-Rechavi M."/>
            <person name="Braasch I."/>
            <person name="Lecointre G."/>
            <person name="Bobe J."/>
            <person name="Postlethwait J.H."/>
            <person name="Berthelot C."/>
            <person name="Roest Crollius H."/>
            <person name="Guiguen Y."/>
        </authorList>
    </citation>
    <scope>NUCLEOTIDE SEQUENCE</scope>
    <source>
        <strain evidence="16">Concon-B</strain>
    </source>
</reference>
<comment type="catalytic activity">
    <reaction evidence="13">
        <text>L-seryl-[protein] + ATP = O-phospho-L-seryl-[protein] + ADP + H(+)</text>
        <dbReference type="Rhea" id="RHEA:17989"/>
        <dbReference type="Rhea" id="RHEA-COMP:9863"/>
        <dbReference type="Rhea" id="RHEA-COMP:11604"/>
        <dbReference type="ChEBI" id="CHEBI:15378"/>
        <dbReference type="ChEBI" id="CHEBI:29999"/>
        <dbReference type="ChEBI" id="CHEBI:30616"/>
        <dbReference type="ChEBI" id="CHEBI:83421"/>
        <dbReference type="ChEBI" id="CHEBI:456216"/>
        <dbReference type="EC" id="2.7.11.1"/>
    </reaction>
</comment>
<dbReference type="GO" id="GO:0005737">
    <property type="term" value="C:cytoplasm"/>
    <property type="evidence" value="ECO:0007669"/>
    <property type="project" value="TreeGrafter"/>
</dbReference>
<keyword evidence="4" id="KW-0723">Serine/threonine-protein kinase</keyword>
<dbReference type="EMBL" id="JAFJMO010000006">
    <property type="protein sequence ID" value="KAJ8274077.1"/>
    <property type="molecule type" value="Genomic_DNA"/>
</dbReference>
<comment type="cofactor">
    <cofactor evidence="2">
        <name>Mg(2+)</name>
        <dbReference type="ChEBI" id="CHEBI:18420"/>
    </cofactor>
</comment>
<keyword evidence="10" id="KW-0460">Magnesium</keyword>
<dbReference type="AlphaFoldDB" id="A0A9Q1DK77"/>
<evidence type="ECO:0000256" key="11">
    <source>
        <dbReference type="ARBA" id="ARBA00023211"/>
    </source>
</evidence>
<proteinExistence type="predicted"/>
<evidence type="ECO:0000256" key="13">
    <source>
        <dbReference type="ARBA" id="ARBA00048679"/>
    </source>
</evidence>
<name>A0A9Q1DK77_CONCO</name>
<evidence type="ECO:0000313" key="17">
    <source>
        <dbReference type="Proteomes" id="UP001152803"/>
    </source>
</evidence>
<dbReference type="GO" id="GO:0046872">
    <property type="term" value="F:metal ion binding"/>
    <property type="evidence" value="ECO:0007669"/>
    <property type="project" value="UniProtKB-KW"/>
</dbReference>
<evidence type="ECO:0000256" key="6">
    <source>
        <dbReference type="ARBA" id="ARBA00022723"/>
    </source>
</evidence>
<feature type="binding site" evidence="14">
    <location>
        <position position="76"/>
    </location>
    <ligand>
        <name>ATP</name>
        <dbReference type="ChEBI" id="CHEBI:30616"/>
    </ligand>
</feature>
<evidence type="ECO:0000256" key="10">
    <source>
        <dbReference type="ARBA" id="ARBA00022842"/>
    </source>
</evidence>
<dbReference type="PROSITE" id="PS00107">
    <property type="entry name" value="PROTEIN_KINASE_ATP"/>
    <property type="match status" value="1"/>
</dbReference>
<evidence type="ECO:0000256" key="5">
    <source>
        <dbReference type="ARBA" id="ARBA00022679"/>
    </source>
</evidence>
<dbReference type="GO" id="GO:0035556">
    <property type="term" value="P:intracellular signal transduction"/>
    <property type="evidence" value="ECO:0007669"/>
    <property type="project" value="TreeGrafter"/>
</dbReference>
<evidence type="ECO:0000256" key="2">
    <source>
        <dbReference type="ARBA" id="ARBA00001946"/>
    </source>
</evidence>
<dbReference type="PANTHER" id="PTHR24346">
    <property type="entry name" value="MAP/MICROTUBULE AFFINITY-REGULATING KINASE"/>
    <property type="match status" value="1"/>
</dbReference>
<dbReference type="Proteomes" id="UP001152803">
    <property type="component" value="Unassembled WGS sequence"/>
</dbReference>
<gene>
    <name evidence="16" type="ORF">COCON_G00087020</name>
</gene>
<dbReference type="FunFam" id="3.30.200.20:FF:000235">
    <property type="entry name" value="serine/threonine-protein kinase STK11"/>
    <property type="match status" value="1"/>
</dbReference>
<dbReference type="Gene3D" id="3.30.200.20">
    <property type="entry name" value="Phosphorylase Kinase, domain 1"/>
    <property type="match status" value="1"/>
</dbReference>
<dbReference type="PANTHER" id="PTHR24346:SF94">
    <property type="entry name" value="NON-SPECIFIC SERINE_THREONINE PROTEIN KINASE"/>
    <property type="match status" value="1"/>
</dbReference>
<keyword evidence="7 14" id="KW-0547">Nucleotide-binding</keyword>
<evidence type="ECO:0000259" key="15">
    <source>
        <dbReference type="PROSITE" id="PS50011"/>
    </source>
</evidence>
<comment type="cofactor">
    <cofactor evidence="1">
        <name>Mn(2+)</name>
        <dbReference type="ChEBI" id="CHEBI:29035"/>
    </cofactor>
</comment>
<protein>
    <recommendedName>
        <fullName evidence="3">non-specific serine/threonine protein kinase</fullName>
        <ecNumber evidence="3">2.7.11.1</ecNumber>
    </recommendedName>
</protein>
<dbReference type="OrthoDB" id="68483at2759"/>
<keyword evidence="6" id="KW-0479">Metal-binding</keyword>
<evidence type="ECO:0000256" key="3">
    <source>
        <dbReference type="ARBA" id="ARBA00012513"/>
    </source>
</evidence>
<evidence type="ECO:0000256" key="12">
    <source>
        <dbReference type="ARBA" id="ARBA00047899"/>
    </source>
</evidence>
<dbReference type="GO" id="GO:0004674">
    <property type="term" value="F:protein serine/threonine kinase activity"/>
    <property type="evidence" value="ECO:0007669"/>
    <property type="project" value="UniProtKB-KW"/>
</dbReference>
<evidence type="ECO:0000256" key="1">
    <source>
        <dbReference type="ARBA" id="ARBA00001936"/>
    </source>
</evidence>
<sequence>MSDGDLGHMDYLTGSDLVGMDAFIHRIDSTEVVYQPRCKRAKLIGRYLMGDVLGEGSYGKVKEVLDSETLCRRAVKILKKKKLRRIPNGEANVKKEIQLLRRLRHKNVIQLVDVLYNEEKQKIYPFGKKGDVIG</sequence>
<dbReference type="GO" id="GO:0005524">
    <property type="term" value="F:ATP binding"/>
    <property type="evidence" value="ECO:0007669"/>
    <property type="project" value="UniProtKB-UniRule"/>
</dbReference>
<keyword evidence="9 14" id="KW-0067">ATP-binding</keyword>